<gene>
    <name evidence="1" type="ORF">EDM02_00570</name>
</gene>
<organism evidence="1 2">
    <name type="scientific">Candidatus Cardinium hertigii</name>
    <dbReference type="NCBI Taxonomy" id="247481"/>
    <lineage>
        <taxon>Bacteria</taxon>
        <taxon>Pseudomonadati</taxon>
        <taxon>Bacteroidota</taxon>
        <taxon>Cytophagia</taxon>
        <taxon>Cytophagales</taxon>
        <taxon>Amoebophilaceae</taxon>
        <taxon>Candidatus Cardinium</taxon>
    </lineage>
</organism>
<keyword evidence="2" id="KW-1185">Reference proteome</keyword>
<dbReference type="InterPro" id="IPR052394">
    <property type="entry name" value="LRR-containing"/>
</dbReference>
<dbReference type="PANTHER" id="PTHR24114:SF2">
    <property type="entry name" value="F-BOX DOMAIN-CONTAINING PROTEIN-RELATED"/>
    <property type="match status" value="1"/>
</dbReference>
<dbReference type="Gene3D" id="3.80.10.10">
    <property type="entry name" value="Ribonuclease Inhibitor"/>
    <property type="match status" value="2"/>
</dbReference>
<dbReference type="Pfam" id="PF13516">
    <property type="entry name" value="LRR_6"/>
    <property type="match status" value="3"/>
</dbReference>
<dbReference type="Proteomes" id="UP000270927">
    <property type="component" value="Unassembled WGS sequence"/>
</dbReference>
<dbReference type="AlphaFoldDB" id="A0A3N2QDA8"/>
<evidence type="ECO:0000313" key="2">
    <source>
        <dbReference type="Proteomes" id="UP000270927"/>
    </source>
</evidence>
<sequence length="330" mass="36467">MKKQFILPRLFLLGSSFTACQVSNQAIDEKWLPTELMDETMKCMSTYNLERLQQGLPQRFYATADAAAVADRVLAKRQHYYALYRSYVDQFSTLTELRNWPDGTDENHLRAAAEALAYNRSITKIDLAFRSIGSKGAKALARALEKNSTITNIYLTGNSIGSCGAAALAKVLEKNSTITKIILWHNNIGSEGAKALAQALEKNSTITDISLAYNNVGSEGAKALAQALERNSTIINMDLSSSNIDCKGVKELATVLAKNSTIRYFSLHDNNVDFKGAIALAVAIINREVQLSTLNIYLDWSKTGITEEAARAMALEKINRERRPAQYNIL</sequence>
<dbReference type="InterPro" id="IPR001611">
    <property type="entry name" value="Leu-rich_rpt"/>
</dbReference>
<name>A0A3N2QDA8_9BACT</name>
<dbReference type="InterPro" id="IPR032675">
    <property type="entry name" value="LRR_dom_sf"/>
</dbReference>
<evidence type="ECO:0000313" key="1">
    <source>
        <dbReference type="EMBL" id="ROT47770.1"/>
    </source>
</evidence>
<dbReference type="SMART" id="SM00368">
    <property type="entry name" value="LRR_RI"/>
    <property type="match status" value="6"/>
</dbReference>
<accession>A0A3N2QDA8</accession>
<proteinExistence type="predicted"/>
<dbReference type="RefSeq" id="WP_123662220.1">
    <property type="nucleotide sequence ID" value="NZ_RARA01000013.1"/>
</dbReference>
<protein>
    <submittedName>
        <fullName evidence="1">Uncharacterized protein</fullName>
    </submittedName>
</protein>
<reference evidence="1 2" key="1">
    <citation type="submission" date="2018-09" db="EMBL/GenBank/DDBJ databases">
        <title>Comparative Genomics of Wolbachia-Cardinium Dual Endosymbiosis in a Plant-Parasitic Nematode.</title>
        <authorList>
            <person name="Brown A.M.V."/>
            <person name="Wasala S.K."/>
            <person name="Howe D.K."/>
            <person name="Peetz A.B."/>
            <person name="Zasada I.A."/>
            <person name="Denver D.R."/>
        </authorList>
    </citation>
    <scope>NUCLEOTIDE SEQUENCE [LARGE SCALE GENOMIC DNA]</scope>
    <source>
        <strain evidence="1 2">Pp_1</strain>
    </source>
</reference>
<dbReference type="SUPFAM" id="SSF52047">
    <property type="entry name" value="RNI-like"/>
    <property type="match status" value="1"/>
</dbReference>
<dbReference type="EMBL" id="RARA01000013">
    <property type="protein sequence ID" value="ROT47770.1"/>
    <property type="molecule type" value="Genomic_DNA"/>
</dbReference>
<dbReference type="PROSITE" id="PS51257">
    <property type="entry name" value="PROKAR_LIPOPROTEIN"/>
    <property type="match status" value="1"/>
</dbReference>
<dbReference type="PANTHER" id="PTHR24114">
    <property type="entry name" value="LEUCINE RICH REPEAT FAMILY PROTEIN"/>
    <property type="match status" value="1"/>
</dbReference>
<dbReference type="OrthoDB" id="581240at2"/>
<comment type="caution">
    <text evidence="1">The sequence shown here is derived from an EMBL/GenBank/DDBJ whole genome shotgun (WGS) entry which is preliminary data.</text>
</comment>